<feature type="compositionally biased region" description="Basic and acidic residues" evidence="1">
    <location>
        <begin position="209"/>
        <end position="226"/>
    </location>
</feature>
<comment type="caution">
    <text evidence="2">The sequence shown here is derived from an EMBL/GenBank/DDBJ whole genome shotgun (WGS) entry which is preliminary data.</text>
</comment>
<proteinExistence type="predicted"/>
<sequence>MYHYLAASTLKREWHGLIALVRGRVPGLQTASDILAPDQVLVETMESFWRPFDFLKGHSGIKTPWRNKARSECEVSTSRRIFNYKAPILIIDLKAWQYSLIVMAARPCWQRPVFSPGETELFARSLGGAERQIESNNSVVSGRLLRSRSFHLLKEFNSFARVGGRSRDDLSSVCHSVVLRLPVSYWEGENDDAPTHQLLPPDAAAADPRCQRPEDRDEMSQHDRLQ</sequence>
<reference evidence="2" key="1">
    <citation type="submission" date="2020-03" db="EMBL/GenBank/DDBJ databases">
        <authorList>
            <person name="Weist P."/>
        </authorList>
    </citation>
    <scope>NUCLEOTIDE SEQUENCE</scope>
</reference>
<evidence type="ECO:0000313" key="2">
    <source>
        <dbReference type="EMBL" id="CAB1453341.1"/>
    </source>
</evidence>
<feature type="region of interest" description="Disordered" evidence="1">
    <location>
        <begin position="191"/>
        <end position="226"/>
    </location>
</feature>
<keyword evidence="3" id="KW-1185">Reference proteome</keyword>
<organism evidence="2 3">
    <name type="scientific">Pleuronectes platessa</name>
    <name type="common">European plaice</name>
    <dbReference type="NCBI Taxonomy" id="8262"/>
    <lineage>
        <taxon>Eukaryota</taxon>
        <taxon>Metazoa</taxon>
        <taxon>Chordata</taxon>
        <taxon>Craniata</taxon>
        <taxon>Vertebrata</taxon>
        <taxon>Euteleostomi</taxon>
        <taxon>Actinopterygii</taxon>
        <taxon>Neopterygii</taxon>
        <taxon>Teleostei</taxon>
        <taxon>Neoteleostei</taxon>
        <taxon>Acanthomorphata</taxon>
        <taxon>Carangaria</taxon>
        <taxon>Pleuronectiformes</taxon>
        <taxon>Pleuronectoidei</taxon>
        <taxon>Pleuronectidae</taxon>
        <taxon>Pleuronectes</taxon>
    </lineage>
</organism>
<gene>
    <name evidence="2" type="ORF">PLEPLA_LOCUS41094</name>
</gene>
<dbReference type="Proteomes" id="UP001153269">
    <property type="component" value="Unassembled WGS sequence"/>
</dbReference>
<dbReference type="EMBL" id="CADEAL010004165">
    <property type="protein sequence ID" value="CAB1453341.1"/>
    <property type="molecule type" value="Genomic_DNA"/>
</dbReference>
<evidence type="ECO:0000313" key="3">
    <source>
        <dbReference type="Proteomes" id="UP001153269"/>
    </source>
</evidence>
<evidence type="ECO:0000256" key="1">
    <source>
        <dbReference type="SAM" id="MobiDB-lite"/>
    </source>
</evidence>
<dbReference type="AlphaFoldDB" id="A0A9N7VS65"/>
<protein>
    <submittedName>
        <fullName evidence="2">Uncharacterized protein</fullName>
    </submittedName>
</protein>
<name>A0A9N7VS65_PLEPL</name>
<accession>A0A9N7VS65</accession>